<name>A0A9X1R2W2_9FLAO</name>
<sequence>MNRKKLYIIGNGFDLYHGIPSGYWNFREYVEQVDNDLYEELNTYFNPDDLWSDFESTLEHLDTDEIVDYAMNFLESYSHPDWSDSMHHDYQYELERKIGIVTVSLKRHFTDWILSLEIKNHNNANEFGLDGNARFINFNYTRTLEVIYNISTKNIFHIHNKAIDKDSLLILGHSRNPADIASFNDVQGIEDQDVRITEGNEILDNYFVETYKQSEQIIDENKGYFDSLNEIEEIVIIGHSLSEVDKKYFQHIATKINAANVTWKVSYHSKDKIDENTKLLVDCGINESLISFHPNSEIENGIDPNQVKLFE</sequence>
<proteinExistence type="predicted"/>
<organism evidence="1 2">
    <name type="scientific">Aequorivita xiaoshiensis</name>
    <dbReference type="NCBI Taxonomy" id="2874476"/>
    <lineage>
        <taxon>Bacteria</taxon>
        <taxon>Pseudomonadati</taxon>
        <taxon>Bacteroidota</taxon>
        <taxon>Flavobacteriia</taxon>
        <taxon>Flavobacteriales</taxon>
        <taxon>Flavobacteriaceae</taxon>
        <taxon>Aequorivita</taxon>
    </lineage>
</organism>
<accession>A0A9X1R2W2</accession>
<evidence type="ECO:0000313" key="2">
    <source>
        <dbReference type="Proteomes" id="UP001139462"/>
    </source>
</evidence>
<dbReference type="AlphaFoldDB" id="A0A9X1R2W2"/>
<dbReference type="RefSeq" id="WP_237609207.1">
    <property type="nucleotide sequence ID" value="NZ_JAIRBB010000023.1"/>
</dbReference>
<dbReference type="InterPro" id="IPR025935">
    <property type="entry name" value="AbiH"/>
</dbReference>
<gene>
    <name evidence="1" type="ORF">K8344_13515</name>
</gene>
<keyword evidence="2" id="KW-1185">Reference proteome</keyword>
<protein>
    <submittedName>
        <fullName evidence="1">Bacteriophage abortive infection AbiH family protein</fullName>
    </submittedName>
</protein>
<dbReference type="Proteomes" id="UP001139462">
    <property type="component" value="Unassembled WGS sequence"/>
</dbReference>
<dbReference type="EMBL" id="JAIRBB010000023">
    <property type="protein sequence ID" value="MCG2432140.1"/>
    <property type="molecule type" value="Genomic_DNA"/>
</dbReference>
<dbReference type="Pfam" id="PF14253">
    <property type="entry name" value="AbiH"/>
    <property type="match status" value="1"/>
</dbReference>
<evidence type="ECO:0000313" key="1">
    <source>
        <dbReference type="EMBL" id="MCG2432140.1"/>
    </source>
</evidence>
<comment type="caution">
    <text evidence="1">The sequence shown here is derived from an EMBL/GenBank/DDBJ whole genome shotgun (WGS) entry which is preliminary data.</text>
</comment>
<reference evidence="1" key="1">
    <citation type="submission" date="2021-09" db="EMBL/GenBank/DDBJ databases">
        <title>Genome of Aequorivita sp. strain F64183.</title>
        <authorList>
            <person name="Wang Y."/>
        </authorList>
    </citation>
    <scope>NUCLEOTIDE SEQUENCE</scope>
    <source>
        <strain evidence="1">F64183</strain>
    </source>
</reference>